<gene>
    <name evidence="2" type="ORF">D7X12_26755</name>
</gene>
<evidence type="ECO:0000256" key="1">
    <source>
        <dbReference type="SAM" id="MobiDB-lite"/>
    </source>
</evidence>
<dbReference type="RefSeq" id="WP_120628104.1">
    <property type="nucleotide sequence ID" value="NZ_RAWG01000201.1"/>
</dbReference>
<dbReference type="AlphaFoldDB" id="A0A3A8N452"/>
<sequence length="198" mass="21830">MTKLFDQIGVLGQICLDSTPTPPDKEEALHTAAAAIRFIHATGQTTAFEDYVRSLEAYAPPLAIARFDTRQEAEDWLKDQKRPPSALILIADEYFSVFHNPVTGWRGLGRQPSMEYYLAEMANDGPPPSGLSFASKAEAEAWLHQQSTPPQQVIIDIAGAPYLAAYHHRIDHRVLYPLPPPTPPSSEGPETPRTGNAE</sequence>
<dbReference type="Proteomes" id="UP000273405">
    <property type="component" value="Unassembled WGS sequence"/>
</dbReference>
<organism evidence="2 3">
    <name type="scientific">Corallococcus sicarius</name>
    <dbReference type="NCBI Taxonomy" id="2316726"/>
    <lineage>
        <taxon>Bacteria</taxon>
        <taxon>Pseudomonadati</taxon>
        <taxon>Myxococcota</taxon>
        <taxon>Myxococcia</taxon>
        <taxon>Myxococcales</taxon>
        <taxon>Cystobacterineae</taxon>
        <taxon>Myxococcaceae</taxon>
        <taxon>Corallococcus</taxon>
    </lineage>
</organism>
<accession>A0A3A8N452</accession>
<dbReference type="OrthoDB" id="5522567at2"/>
<proteinExistence type="predicted"/>
<dbReference type="EMBL" id="RAWG01000201">
    <property type="protein sequence ID" value="RKH38279.1"/>
    <property type="molecule type" value="Genomic_DNA"/>
</dbReference>
<evidence type="ECO:0000313" key="3">
    <source>
        <dbReference type="Proteomes" id="UP000273405"/>
    </source>
</evidence>
<name>A0A3A8N452_9BACT</name>
<evidence type="ECO:0000313" key="2">
    <source>
        <dbReference type="EMBL" id="RKH38279.1"/>
    </source>
</evidence>
<keyword evidence="3" id="KW-1185">Reference proteome</keyword>
<comment type="caution">
    <text evidence="2">The sequence shown here is derived from an EMBL/GenBank/DDBJ whole genome shotgun (WGS) entry which is preliminary data.</text>
</comment>
<protein>
    <submittedName>
        <fullName evidence="2">Head protein</fullName>
    </submittedName>
</protein>
<feature type="compositionally biased region" description="Pro residues" evidence="1">
    <location>
        <begin position="177"/>
        <end position="186"/>
    </location>
</feature>
<feature type="region of interest" description="Disordered" evidence="1">
    <location>
        <begin position="175"/>
        <end position="198"/>
    </location>
</feature>
<reference evidence="3" key="1">
    <citation type="submission" date="2018-09" db="EMBL/GenBank/DDBJ databases">
        <authorList>
            <person name="Livingstone P.G."/>
            <person name="Whitworth D.E."/>
        </authorList>
    </citation>
    <scope>NUCLEOTIDE SEQUENCE [LARGE SCALE GENOMIC DNA]</scope>
    <source>
        <strain evidence="3">CA040B</strain>
    </source>
</reference>